<dbReference type="SUPFAM" id="SSF54909">
    <property type="entry name" value="Dimeric alpha+beta barrel"/>
    <property type="match status" value="1"/>
</dbReference>
<feature type="domain" description="ABM" evidence="1">
    <location>
        <begin position="2"/>
        <end position="92"/>
    </location>
</feature>
<sequence>MSLVKQTVYIAKQKKQNDLKKLLFTHLLNVNKVEGCKNYEVYEADEDETELLVYEEWSSEELFNDYKQTQEYKNFNEQKKSLIKREEVLPNF</sequence>
<dbReference type="PROSITE" id="PS51725">
    <property type="entry name" value="ABM"/>
    <property type="match status" value="1"/>
</dbReference>
<organism evidence="2 3">
    <name type="scientific">Malaciobacter halophilus</name>
    <dbReference type="NCBI Taxonomy" id="197482"/>
    <lineage>
        <taxon>Bacteria</taxon>
        <taxon>Pseudomonadati</taxon>
        <taxon>Campylobacterota</taxon>
        <taxon>Epsilonproteobacteria</taxon>
        <taxon>Campylobacterales</taxon>
        <taxon>Arcobacteraceae</taxon>
        <taxon>Malaciobacter</taxon>
    </lineage>
</organism>
<dbReference type="RefSeq" id="WP_101183590.1">
    <property type="nucleotide sequence ID" value="NZ_CP031218.1"/>
</dbReference>
<dbReference type="OrthoDB" id="287932at2"/>
<dbReference type="KEGG" id="ahs:AHALO_0905"/>
<dbReference type="AlphaFoldDB" id="A0A2N1J5Y5"/>
<reference evidence="2 3" key="1">
    <citation type="submission" date="2017-09" db="EMBL/GenBank/DDBJ databases">
        <title>Genomics of the genus Arcobacter.</title>
        <authorList>
            <person name="Perez-Cataluna A."/>
            <person name="Figueras M.J."/>
            <person name="Salas-Masso N."/>
        </authorList>
    </citation>
    <scope>NUCLEOTIDE SEQUENCE [LARGE SCALE GENOMIC DNA]</scope>
    <source>
        <strain evidence="2 3">DSM 18005</strain>
    </source>
</reference>
<name>A0A2N1J5Y5_9BACT</name>
<dbReference type="Proteomes" id="UP000233248">
    <property type="component" value="Unassembled WGS sequence"/>
</dbReference>
<evidence type="ECO:0000313" key="2">
    <source>
        <dbReference type="EMBL" id="PKI81924.1"/>
    </source>
</evidence>
<dbReference type="Pfam" id="PF03992">
    <property type="entry name" value="ABM"/>
    <property type="match status" value="1"/>
</dbReference>
<evidence type="ECO:0000259" key="1">
    <source>
        <dbReference type="PROSITE" id="PS51725"/>
    </source>
</evidence>
<evidence type="ECO:0000313" key="3">
    <source>
        <dbReference type="Proteomes" id="UP000233248"/>
    </source>
</evidence>
<comment type="caution">
    <text evidence="2">The sequence shown here is derived from an EMBL/GenBank/DDBJ whole genome shotgun (WGS) entry which is preliminary data.</text>
</comment>
<keyword evidence="3" id="KW-1185">Reference proteome</keyword>
<gene>
    <name evidence="2" type="ORF">CP960_02150</name>
</gene>
<proteinExistence type="predicted"/>
<dbReference type="InterPro" id="IPR007138">
    <property type="entry name" value="ABM_dom"/>
</dbReference>
<protein>
    <recommendedName>
        <fullName evidence="1">ABM domain-containing protein</fullName>
    </recommendedName>
</protein>
<dbReference type="EMBL" id="NXIF01000007">
    <property type="protein sequence ID" value="PKI81924.1"/>
    <property type="molecule type" value="Genomic_DNA"/>
</dbReference>
<accession>A0A2N1J5Y5</accession>
<dbReference type="InterPro" id="IPR011008">
    <property type="entry name" value="Dimeric_a/b-barrel"/>
</dbReference>
<dbReference type="Gene3D" id="3.30.70.100">
    <property type="match status" value="1"/>
</dbReference>